<evidence type="ECO:0000256" key="9">
    <source>
        <dbReference type="ARBA" id="ARBA00022777"/>
    </source>
</evidence>
<evidence type="ECO:0000256" key="15">
    <source>
        <dbReference type="ARBA" id="ARBA00070152"/>
    </source>
</evidence>
<dbReference type="GO" id="GO:0000155">
    <property type="term" value="F:phosphorelay sensor kinase activity"/>
    <property type="evidence" value="ECO:0007669"/>
    <property type="project" value="InterPro"/>
</dbReference>
<dbReference type="Gene3D" id="3.30.565.10">
    <property type="entry name" value="Histidine kinase-like ATPase, C-terminal domain"/>
    <property type="match status" value="1"/>
</dbReference>
<dbReference type="Proteomes" id="UP000002440">
    <property type="component" value="Chromosome"/>
</dbReference>
<keyword evidence="13 18" id="KW-0472">Membrane</keyword>
<sequence length="713" mass="79343">MSLMQPFKRARQYWLTLSRHCDPLELEQAVIRIWLGMTFLSFLVYREFTAPNPISDNFPLAIPMTVVFQVLSFTLFGLILFTTKHAALRRLSGAWLDIGLPTMFMAMTGELGVILVGVYLWVTFGNGFRFGKKYLLHSQALSLIGFLYTINVNPFWLEHKAISYSLLLMLVALPLYVATLITRIEEARQKAEVANHAKTRFVANMSHEIRTPLNGIIGISTLLRNTQLNPEQDELLRTLESSSKLLLAQLNNVLDFSKIEQEKMQVEKTELSLRDLAEQTIEVFKGQALHKRIRLEKDIRIDDVRVKSDPYILQQILANLVGNAVKFTEQGAVTLSVHALETTADHGVYRIEVVDTGIGISDEHRERIFESFTQADISTTRKFGGSGLGLTIAKRLVEALGSELHLSSSLNAGSRFWFDLSLDIVAPAPAAPLVVIDNHPKSATKPLKILVCEDNVTNQTIIVKLLQLPGHHVSVVDNADDLLDRLEVEQFDLVVSDLNMAGMTGIEALKLYRFLRPEDKKTKFILFTADATVETKAAAEVAGFDAYLTKPIETKLLFDTIASLTGGTPVPDQIAQFYARADTATPQEAEQACDILSSQTLSELELLGGQDGMFVPRLLGKYVTDCGALVKLIKQNLGAKRYAELHEFCHALKGNSLSVGAIAVSKQAELMDKASPEELRFRGTMMLEQLEKEFEAATQAINDYLNSRQAASS</sequence>
<evidence type="ECO:0000259" key="19">
    <source>
        <dbReference type="PROSITE" id="PS50109"/>
    </source>
</evidence>
<dbReference type="STRING" id="265072.Mfla_2656"/>
<dbReference type="AlphaFoldDB" id="Q1GXW8"/>
<keyword evidence="23" id="KW-1185">Reference proteome</keyword>
<evidence type="ECO:0000256" key="17">
    <source>
        <dbReference type="PROSITE-ProRule" id="PRU00169"/>
    </source>
</evidence>
<evidence type="ECO:0000256" key="3">
    <source>
        <dbReference type="ARBA" id="ARBA00012438"/>
    </source>
</evidence>
<evidence type="ECO:0000259" key="20">
    <source>
        <dbReference type="PROSITE" id="PS50110"/>
    </source>
</evidence>
<dbReference type="GO" id="GO:0005524">
    <property type="term" value="F:ATP binding"/>
    <property type="evidence" value="ECO:0007669"/>
    <property type="project" value="UniProtKB-KW"/>
</dbReference>
<dbReference type="Pfam" id="PF00072">
    <property type="entry name" value="Response_reg"/>
    <property type="match status" value="1"/>
</dbReference>
<dbReference type="SUPFAM" id="SSF52172">
    <property type="entry name" value="CheY-like"/>
    <property type="match status" value="1"/>
</dbReference>
<feature type="transmembrane region" description="Helical" evidence="18">
    <location>
        <begin position="134"/>
        <end position="156"/>
    </location>
</feature>
<dbReference type="Pfam" id="PF02518">
    <property type="entry name" value="HATPase_c"/>
    <property type="match status" value="1"/>
</dbReference>
<keyword evidence="10" id="KW-0067">ATP-binding</keyword>
<dbReference type="InterPro" id="IPR011006">
    <property type="entry name" value="CheY-like_superfamily"/>
</dbReference>
<feature type="transmembrane region" description="Helical" evidence="18">
    <location>
        <begin position="29"/>
        <end position="48"/>
    </location>
</feature>
<dbReference type="PROSITE" id="PS50110">
    <property type="entry name" value="RESPONSE_REGULATORY"/>
    <property type="match status" value="1"/>
</dbReference>
<dbReference type="EMBL" id="CP000284">
    <property type="protein sequence ID" value="ABE50919.1"/>
    <property type="molecule type" value="Genomic_DNA"/>
</dbReference>
<dbReference type="EC" id="2.7.13.3" evidence="3"/>
<dbReference type="InterPro" id="IPR003661">
    <property type="entry name" value="HisK_dim/P_dom"/>
</dbReference>
<evidence type="ECO:0000256" key="11">
    <source>
        <dbReference type="ARBA" id="ARBA00022989"/>
    </source>
</evidence>
<evidence type="ECO:0000256" key="10">
    <source>
        <dbReference type="ARBA" id="ARBA00022840"/>
    </source>
</evidence>
<evidence type="ECO:0000256" key="12">
    <source>
        <dbReference type="ARBA" id="ARBA00023012"/>
    </source>
</evidence>
<dbReference type="InterPro" id="IPR001789">
    <property type="entry name" value="Sig_transdc_resp-reg_receiver"/>
</dbReference>
<dbReference type="CDD" id="cd17546">
    <property type="entry name" value="REC_hyHK_CKI1_RcsC-like"/>
    <property type="match status" value="1"/>
</dbReference>
<dbReference type="SMART" id="SM00388">
    <property type="entry name" value="HisKA"/>
    <property type="match status" value="1"/>
</dbReference>
<dbReference type="InterPro" id="IPR008207">
    <property type="entry name" value="Sig_transdc_His_kin_Hpt_dom"/>
</dbReference>
<proteinExistence type="predicted"/>
<dbReference type="InterPro" id="IPR004358">
    <property type="entry name" value="Sig_transdc_His_kin-like_C"/>
</dbReference>
<dbReference type="InterPro" id="IPR036890">
    <property type="entry name" value="HATPase_C_sf"/>
</dbReference>
<dbReference type="eggNOG" id="COG2198">
    <property type="taxonomic scope" value="Bacteria"/>
</dbReference>
<evidence type="ECO:0000256" key="18">
    <source>
        <dbReference type="SAM" id="Phobius"/>
    </source>
</evidence>
<evidence type="ECO:0000256" key="8">
    <source>
        <dbReference type="ARBA" id="ARBA00022741"/>
    </source>
</evidence>
<keyword evidence="12" id="KW-0902">Two-component regulatory system</keyword>
<dbReference type="InterPro" id="IPR003594">
    <property type="entry name" value="HATPase_dom"/>
</dbReference>
<evidence type="ECO:0000259" key="21">
    <source>
        <dbReference type="PROSITE" id="PS50894"/>
    </source>
</evidence>
<dbReference type="HOGENOM" id="CLU_000445_114_75_4"/>
<dbReference type="Pfam" id="PF00512">
    <property type="entry name" value="HisKA"/>
    <property type="match status" value="1"/>
</dbReference>
<dbReference type="FunFam" id="1.10.287.130:FF:000004">
    <property type="entry name" value="Ethylene receptor 1"/>
    <property type="match status" value="1"/>
</dbReference>
<comment type="function">
    <text evidence="14">Member of the two-component regulatory system BvgS/BvgA. Phosphorylates BvgA via a four-step phosphorelay in response to environmental signals.</text>
</comment>
<dbReference type="SUPFAM" id="SSF47226">
    <property type="entry name" value="Histidine-containing phosphotransfer domain, HPT domain"/>
    <property type="match status" value="1"/>
</dbReference>
<organism evidence="22 23">
    <name type="scientific">Methylobacillus flagellatus (strain ATCC 51484 / DSM 6875 / VKM B-1610 / KT)</name>
    <dbReference type="NCBI Taxonomy" id="265072"/>
    <lineage>
        <taxon>Bacteria</taxon>
        <taxon>Pseudomonadati</taxon>
        <taxon>Pseudomonadota</taxon>
        <taxon>Betaproteobacteria</taxon>
        <taxon>Nitrosomonadales</taxon>
        <taxon>Methylophilaceae</taxon>
        <taxon>Methylobacillus</taxon>
    </lineage>
</organism>
<evidence type="ECO:0000256" key="4">
    <source>
        <dbReference type="ARBA" id="ARBA00022475"/>
    </source>
</evidence>
<evidence type="ECO:0000256" key="1">
    <source>
        <dbReference type="ARBA" id="ARBA00000085"/>
    </source>
</evidence>
<dbReference type="GO" id="GO:0005886">
    <property type="term" value="C:plasma membrane"/>
    <property type="evidence" value="ECO:0007669"/>
    <property type="project" value="UniProtKB-SubCell"/>
</dbReference>
<dbReference type="Pfam" id="PF01627">
    <property type="entry name" value="Hpt"/>
    <property type="match status" value="1"/>
</dbReference>
<comment type="catalytic activity">
    <reaction evidence="1">
        <text>ATP + protein L-histidine = ADP + protein N-phospho-L-histidine.</text>
        <dbReference type="EC" id="2.7.13.3"/>
    </reaction>
</comment>
<dbReference type="eggNOG" id="COG0784">
    <property type="taxonomic scope" value="Bacteria"/>
</dbReference>
<dbReference type="PANTHER" id="PTHR45339:SF1">
    <property type="entry name" value="HYBRID SIGNAL TRANSDUCTION HISTIDINE KINASE J"/>
    <property type="match status" value="1"/>
</dbReference>
<comment type="subcellular location">
    <subcellularLocation>
        <location evidence="2">Cell membrane</location>
        <topology evidence="2">Multi-pass membrane protein</topology>
    </subcellularLocation>
</comment>
<keyword evidence="7 18" id="KW-0812">Transmembrane</keyword>
<dbReference type="SUPFAM" id="SSF47384">
    <property type="entry name" value="Homodimeric domain of signal transducing histidine kinase"/>
    <property type="match status" value="1"/>
</dbReference>
<dbReference type="OrthoDB" id="8552871at2"/>
<keyword evidence="9 22" id="KW-0418">Kinase</keyword>
<dbReference type="Gene3D" id="3.40.50.2300">
    <property type="match status" value="1"/>
</dbReference>
<dbReference type="SMART" id="SM00448">
    <property type="entry name" value="REC"/>
    <property type="match status" value="1"/>
</dbReference>
<dbReference type="PROSITE" id="PS50109">
    <property type="entry name" value="HIS_KIN"/>
    <property type="match status" value="1"/>
</dbReference>
<feature type="modified residue" description="4-aspartylphosphate" evidence="17">
    <location>
        <position position="497"/>
    </location>
</feature>
<evidence type="ECO:0000256" key="7">
    <source>
        <dbReference type="ARBA" id="ARBA00022692"/>
    </source>
</evidence>
<keyword evidence="4" id="KW-1003">Cell membrane</keyword>
<keyword evidence="5 17" id="KW-0597">Phosphoprotein</keyword>
<evidence type="ECO:0000313" key="22">
    <source>
        <dbReference type="EMBL" id="ABE50919.1"/>
    </source>
</evidence>
<evidence type="ECO:0000256" key="13">
    <source>
        <dbReference type="ARBA" id="ARBA00023136"/>
    </source>
</evidence>
<accession>Q1GXW8</accession>
<evidence type="ECO:0000256" key="2">
    <source>
        <dbReference type="ARBA" id="ARBA00004651"/>
    </source>
</evidence>
<dbReference type="PRINTS" id="PR00344">
    <property type="entry name" value="BCTRLSENSOR"/>
</dbReference>
<dbReference type="SUPFAM" id="SSF55874">
    <property type="entry name" value="ATPase domain of HSP90 chaperone/DNA topoisomerase II/histidine kinase"/>
    <property type="match status" value="1"/>
</dbReference>
<reference evidence="22 23" key="1">
    <citation type="submission" date="2006-03" db="EMBL/GenBank/DDBJ databases">
        <title>Complete sequence of Methylobacillus flagellatus KT.</title>
        <authorList>
            <consortium name="US DOE Joint Genome Institute"/>
            <person name="Copeland A."/>
            <person name="Lucas S."/>
            <person name="Lapidus A."/>
            <person name="Barry K."/>
            <person name="Detter J.C."/>
            <person name="Glavina del Rio T."/>
            <person name="Hammon N."/>
            <person name="Israni S."/>
            <person name="Dalin E."/>
            <person name="Tice H."/>
            <person name="Pitluck S."/>
            <person name="Brettin T."/>
            <person name="Bruce D."/>
            <person name="Han C."/>
            <person name="Tapia R."/>
            <person name="Saunders E."/>
            <person name="Gilna P."/>
            <person name="Schmutz J."/>
            <person name="Larimer F."/>
            <person name="Land M."/>
            <person name="Kyrpides N."/>
            <person name="Anderson I."/>
            <person name="Richardson P."/>
        </authorList>
    </citation>
    <scope>NUCLEOTIDE SEQUENCE [LARGE SCALE GENOMIC DNA]</scope>
    <source>
        <strain evidence="23">KT / ATCC 51484 / DSM 6875</strain>
    </source>
</reference>
<dbReference type="Gene3D" id="1.10.287.130">
    <property type="match status" value="1"/>
</dbReference>
<feature type="modified residue" description="Phosphohistidine" evidence="16">
    <location>
        <position position="650"/>
    </location>
</feature>
<feature type="domain" description="Response regulatory" evidence="20">
    <location>
        <begin position="448"/>
        <end position="565"/>
    </location>
</feature>
<feature type="domain" description="HPt" evidence="21">
    <location>
        <begin position="611"/>
        <end position="708"/>
    </location>
</feature>
<evidence type="ECO:0000256" key="6">
    <source>
        <dbReference type="ARBA" id="ARBA00022679"/>
    </source>
</evidence>
<evidence type="ECO:0000256" key="16">
    <source>
        <dbReference type="PROSITE-ProRule" id="PRU00110"/>
    </source>
</evidence>
<dbReference type="Gene3D" id="1.20.120.160">
    <property type="entry name" value="HPT domain"/>
    <property type="match status" value="1"/>
</dbReference>
<name>Q1GXW8_METFK</name>
<dbReference type="CDD" id="cd16922">
    <property type="entry name" value="HATPase_EvgS-ArcB-TorS-like"/>
    <property type="match status" value="1"/>
</dbReference>
<feature type="domain" description="Histidine kinase" evidence="19">
    <location>
        <begin position="204"/>
        <end position="424"/>
    </location>
</feature>
<feature type="transmembrane region" description="Helical" evidence="18">
    <location>
        <begin position="60"/>
        <end position="82"/>
    </location>
</feature>
<dbReference type="SMART" id="SM00387">
    <property type="entry name" value="HATPase_c"/>
    <property type="match status" value="1"/>
</dbReference>
<dbReference type="eggNOG" id="COG2205">
    <property type="taxonomic scope" value="Bacteria"/>
</dbReference>
<feature type="transmembrane region" description="Helical" evidence="18">
    <location>
        <begin position="102"/>
        <end position="122"/>
    </location>
</feature>
<feature type="transmembrane region" description="Helical" evidence="18">
    <location>
        <begin position="162"/>
        <end position="181"/>
    </location>
</feature>
<dbReference type="KEGG" id="mfa:Mfla_2656"/>
<dbReference type="CDD" id="cd00082">
    <property type="entry name" value="HisKA"/>
    <property type="match status" value="1"/>
</dbReference>
<evidence type="ECO:0000313" key="23">
    <source>
        <dbReference type="Proteomes" id="UP000002440"/>
    </source>
</evidence>
<dbReference type="PANTHER" id="PTHR45339">
    <property type="entry name" value="HYBRID SIGNAL TRANSDUCTION HISTIDINE KINASE J"/>
    <property type="match status" value="1"/>
</dbReference>
<dbReference type="PROSITE" id="PS50894">
    <property type="entry name" value="HPT"/>
    <property type="match status" value="1"/>
</dbReference>
<dbReference type="InterPro" id="IPR036641">
    <property type="entry name" value="HPT_dom_sf"/>
</dbReference>
<keyword evidence="8" id="KW-0547">Nucleotide-binding</keyword>
<protein>
    <recommendedName>
        <fullName evidence="15">Virulence sensor protein BvgS</fullName>
        <ecNumber evidence="3">2.7.13.3</ecNumber>
    </recommendedName>
</protein>
<keyword evidence="6 22" id="KW-0808">Transferase</keyword>
<dbReference type="InterPro" id="IPR005467">
    <property type="entry name" value="His_kinase_dom"/>
</dbReference>
<dbReference type="FunFam" id="3.30.565.10:FF:000010">
    <property type="entry name" value="Sensor histidine kinase RcsC"/>
    <property type="match status" value="1"/>
</dbReference>
<gene>
    <name evidence="22" type="ordered locus">Mfla_2656</name>
</gene>
<evidence type="ECO:0000256" key="14">
    <source>
        <dbReference type="ARBA" id="ARBA00058004"/>
    </source>
</evidence>
<evidence type="ECO:0000256" key="5">
    <source>
        <dbReference type="ARBA" id="ARBA00022553"/>
    </source>
</evidence>
<keyword evidence="11 18" id="KW-1133">Transmembrane helix</keyword>
<dbReference type="InterPro" id="IPR036097">
    <property type="entry name" value="HisK_dim/P_sf"/>
</dbReference>